<comment type="caution">
    <text evidence="1">The sequence shown here is derived from an EMBL/GenBank/DDBJ whole genome shotgun (WGS) entry which is preliminary data.</text>
</comment>
<sequence length="79" mass="8471">MVYDNGGWNAVRRAVEKEHPDGIAVSEDLTHSSFTVDPDLTAPSQVVDCYSCVIETTDAARQKLEAAATAVVHAKLDPS</sequence>
<name>A0ABD5SM83_9EURY</name>
<dbReference type="RefSeq" id="WP_273739109.1">
    <property type="nucleotide sequence ID" value="NZ_JAQIVI010000214.1"/>
</dbReference>
<organism evidence="1 2">
    <name type="scientific">Natrinema soli</name>
    <dbReference type="NCBI Taxonomy" id="1930624"/>
    <lineage>
        <taxon>Archaea</taxon>
        <taxon>Methanobacteriati</taxon>
        <taxon>Methanobacteriota</taxon>
        <taxon>Stenosarchaea group</taxon>
        <taxon>Halobacteria</taxon>
        <taxon>Halobacteriales</taxon>
        <taxon>Natrialbaceae</taxon>
        <taxon>Natrinema</taxon>
    </lineage>
</organism>
<keyword evidence="2" id="KW-1185">Reference proteome</keyword>
<accession>A0ABD5SM83</accession>
<dbReference type="EMBL" id="JBHSWV010000214">
    <property type="protein sequence ID" value="MFC6766118.1"/>
    <property type="molecule type" value="Genomic_DNA"/>
</dbReference>
<evidence type="ECO:0000313" key="1">
    <source>
        <dbReference type="EMBL" id="MFC6766118.1"/>
    </source>
</evidence>
<evidence type="ECO:0000313" key="2">
    <source>
        <dbReference type="Proteomes" id="UP001596383"/>
    </source>
</evidence>
<gene>
    <name evidence="1" type="ORF">ACFQE6_14285</name>
</gene>
<reference evidence="1 2" key="1">
    <citation type="journal article" date="2019" name="Int. J. Syst. Evol. Microbiol.">
        <title>The Global Catalogue of Microorganisms (GCM) 10K type strain sequencing project: providing services to taxonomists for standard genome sequencing and annotation.</title>
        <authorList>
            <consortium name="The Broad Institute Genomics Platform"/>
            <consortium name="The Broad Institute Genome Sequencing Center for Infectious Disease"/>
            <person name="Wu L."/>
            <person name="Ma J."/>
        </authorList>
    </citation>
    <scope>NUCLEOTIDE SEQUENCE [LARGE SCALE GENOMIC DNA]</scope>
    <source>
        <strain evidence="1 2">LMG 29247</strain>
    </source>
</reference>
<proteinExistence type="predicted"/>
<protein>
    <submittedName>
        <fullName evidence="1">Uncharacterized protein</fullName>
    </submittedName>
</protein>
<dbReference type="AlphaFoldDB" id="A0ABD5SM83"/>
<dbReference type="Proteomes" id="UP001596383">
    <property type="component" value="Unassembled WGS sequence"/>
</dbReference>